<dbReference type="AlphaFoldDB" id="A0AAN6LWG3"/>
<feature type="compositionally biased region" description="Basic and acidic residues" evidence="3">
    <location>
        <begin position="139"/>
        <end position="168"/>
    </location>
</feature>
<dbReference type="PROSITE" id="PS51025">
    <property type="entry name" value="PWI"/>
    <property type="match status" value="1"/>
</dbReference>
<keyword evidence="1" id="KW-0507">mRNA processing</keyword>
<feature type="region of interest" description="Disordered" evidence="3">
    <location>
        <begin position="139"/>
        <end position="192"/>
    </location>
</feature>
<feature type="domain" description="PWI" evidence="4">
    <location>
        <begin position="13"/>
        <end position="111"/>
    </location>
</feature>
<dbReference type="InterPro" id="IPR052225">
    <property type="entry name" value="Ser/Arg_repetitive_matrix"/>
</dbReference>
<dbReference type="InterPro" id="IPR002483">
    <property type="entry name" value="PWI_dom"/>
</dbReference>
<sequence>MPLDAATQRVLKATKFPPEFDKRVDTKKVNLDVIKTWIAGKINEILPDDDIVLDMTYNMLEGEQFPKIKELQVQLQGFLDADGPKFCKDLWNLMLSAQESPLGVPAAMLEAKKLELLQEKEKASKAALQYRREEEQVLDSFRRNERSDHGRDRPERGRGRGGFRGDRGPRRRDGRSPPTEDGGDLRHPAASEMSMSQKAVVVDVAADAVIDLATAVALLPLDDPAHPFGAGVVLRLKAVQGARHDAVADHHHLTVPDPRFVVLAARLPGLLRVAIEPGAATGHSRQAMIAEGCAGLALGLRHQ</sequence>
<feature type="coiled-coil region" evidence="2">
    <location>
        <begin position="106"/>
        <end position="136"/>
    </location>
</feature>
<dbReference type="Pfam" id="PF01480">
    <property type="entry name" value="PWI"/>
    <property type="match status" value="1"/>
</dbReference>
<dbReference type="SMART" id="SM00311">
    <property type="entry name" value="PWI"/>
    <property type="match status" value="1"/>
</dbReference>
<dbReference type="InterPro" id="IPR036483">
    <property type="entry name" value="PWI_dom_sf"/>
</dbReference>
<dbReference type="EMBL" id="WVTA01000007">
    <property type="protein sequence ID" value="KAK3208531.1"/>
    <property type="molecule type" value="Genomic_DNA"/>
</dbReference>
<evidence type="ECO:0000256" key="3">
    <source>
        <dbReference type="SAM" id="MobiDB-lite"/>
    </source>
</evidence>
<accession>A0AAN6LWG3</accession>
<name>A0AAN6LWG3_9PLEO</name>
<dbReference type="GO" id="GO:0006397">
    <property type="term" value="P:mRNA processing"/>
    <property type="evidence" value="ECO:0007669"/>
    <property type="project" value="UniProtKB-KW"/>
</dbReference>
<dbReference type="GO" id="GO:0003723">
    <property type="term" value="F:RNA binding"/>
    <property type="evidence" value="ECO:0007669"/>
    <property type="project" value="TreeGrafter"/>
</dbReference>
<evidence type="ECO:0000313" key="5">
    <source>
        <dbReference type="EMBL" id="KAK3208531.1"/>
    </source>
</evidence>
<evidence type="ECO:0000259" key="4">
    <source>
        <dbReference type="PROSITE" id="PS51025"/>
    </source>
</evidence>
<dbReference type="GO" id="GO:0005681">
    <property type="term" value="C:spliceosomal complex"/>
    <property type="evidence" value="ECO:0007669"/>
    <property type="project" value="TreeGrafter"/>
</dbReference>
<organism evidence="5 6">
    <name type="scientific">Pseudopithomyces chartarum</name>
    <dbReference type="NCBI Taxonomy" id="1892770"/>
    <lineage>
        <taxon>Eukaryota</taxon>
        <taxon>Fungi</taxon>
        <taxon>Dikarya</taxon>
        <taxon>Ascomycota</taxon>
        <taxon>Pezizomycotina</taxon>
        <taxon>Dothideomycetes</taxon>
        <taxon>Pleosporomycetidae</taxon>
        <taxon>Pleosporales</taxon>
        <taxon>Massarineae</taxon>
        <taxon>Didymosphaeriaceae</taxon>
        <taxon>Pseudopithomyces</taxon>
    </lineage>
</organism>
<proteinExistence type="predicted"/>
<keyword evidence="2" id="KW-0175">Coiled coil</keyword>
<dbReference type="Gene3D" id="1.20.1390.10">
    <property type="entry name" value="PWI domain"/>
    <property type="match status" value="1"/>
</dbReference>
<dbReference type="PANTHER" id="PTHR23148">
    <property type="entry name" value="SERINE/ARGININE REGULATED NUCLEAR MATRIX PROTEIN"/>
    <property type="match status" value="1"/>
</dbReference>
<dbReference type="PANTHER" id="PTHR23148:SF0">
    <property type="entry name" value="SERINE_ARGININE REPETITIVE MATRIX PROTEIN 1"/>
    <property type="match status" value="1"/>
</dbReference>
<dbReference type="GO" id="GO:0048024">
    <property type="term" value="P:regulation of mRNA splicing, via spliceosome"/>
    <property type="evidence" value="ECO:0007669"/>
    <property type="project" value="TreeGrafter"/>
</dbReference>
<evidence type="ECO:0000256" key="2">
    <source>
        <dbReference type="SAM" id="Coils"/>
    </source>
</evidence>
<gene>
    <name evidence="5" type="ORF">GRF29_77g1063355</name>
</gene>
<evidence type="ECO:0000313" key="6">
    <source>
        <dbReference type="Proteomes" id="UP001280581"/>
    </source>
</evidence>
<dbReference type="SUPFAM" id="SSF101233">
    <property type="entry name" value="PWI domain"/>
    <property type="match status" value="1"/>
</dbReference>
<protein>
    <recommendedName>
        <fullName evidence="4">PWI domain-containing protein</fullName>
    </recommendedName>
</protein>
<reference evidence="5 6" key="1">
    <citation type="submission" date="2021-02" db="EMBL/GenBank/DDBJ databases">
        <title>Genome assembly of Pseudopithomyces chartarum.</title>
        <authorList>
            <person name="Jauregui R."/>
            <person name="Singh J."/>
            <person name="Voisey C."/>
        </authorList>
    </citation>
    <scope>NUCLEOTIDE SEQUENCE [LARGE SCALE GENOMIC DNA]</scope>
    <source>
        <strain evidence="5 6">AGR01</strain>
    </source>
</reference>
<dbReference type="Proteomes" id="UP001280581">
    <property type="component" value="Unassembled WGS sequence"/>
</dbReference>
<comment type="caution">
    <text evidence="5">The sequence shown here is derived from an EMBL/GenBank/DDBJ whole genome shotgun (WGS) entry which is preliminary data.</text>
</comment>
<keyword evidence="6" id="KW-1185">Reference proteome</keyword>
<evidence type="ECO:0000256" key="1">
    <source>
        <dbReference type="ARBA" id="ARBA00022664"/>
    </source>
</evidence>